<dbReference type="Pfam" id="PF03036">
    <property type="entry name" value="Perilipin"/>
    <property type="match status" value="1"/>
</dbReference>
<evidence type="ECO:0000256" key="1">
    <source>
        <dbReference type="ARBA" id="ARBA00004236"/>
    </source>
</evidence>
<accession>A0A7J7U252</accession>
<protein>
    <recommendedName>
        <fullName evidence="12">Perilipin-4</fullName>
    </recommendedName>
    <alternativeName>
        <fullName evidence="13">Adipocyte protein S3-12</fullName>
    </alternativeName>
</protein>
<evidence type="ECO:0000256" key="13">
    <source>
        <dbReference type="ARBA" id="ARBA00083511"/>
    </source>
</evidence>
<evidence type="ECO:0000256" key="11">
    <source>
        <dbReference type="ARBA" id="ARBA00054496"/>
    </source>
</evidence>
<feature type="region of interest" description="Disordered" evidence="14">
    <location>
        <begin position="309"/>
        <end position="337"/>
    </location>
</feature>
<evidence type="ECO:0000313" key="15">
    <source>
        <dbReference type="EMBL" id="KAF6306898.1"/>
    </source>
</evidence>
<organism evidence="15 16">
    <name type="scientific">Rhinolophus ferrumequinum</name>
    <name type="common">Greater horseshoe bat</name>
    <dbReference type="NCBI Taxonomy" id="59479"/>
    <lineage>
        <taxon>Eukaryota</taxon>
        <taxon>Metazoa</taxon>
        <taxon>Chordata</taxon>
        <taxon>Craniata</taxon>
        <taxon>Vertebrata</taxon>
        <taxon>Euteleostomi</taxon>
        <taxon>Mammalia</taxon>
        <taxon>Eutheria</taxon>
        <taxon>Laurasiatheria</taxon>
        <taxon>Chiroptera</taxon>
        <taxon>Yinpterochiroptera</taxon>
        <taxon>Rhinolophoidea</taxon>
        <taxon>Rhinolophidae</taxon>
        <taxon>Rhinolophinae</taxon>
        <taxon>Rhinolophus</taxon>
    </lineage>
</organism>
<name>A0A7J7U252_RHIFE</name>
<dbReference type="AlphaFoldDB" id="A0A7J7U252"/>
<sequence length="445" mass="46052">MDTTKTVLTGTKDTVSTGLTGAMGVAKGAIQTGMDTTKTVLTGTKDTVSTGLTGALGVAKGTVQTGMDTTKTFLSGTKDTVSTGLTGAMGVAKSAVQLGVDTTNVVLTGNKDTVSTGLTGALGVAKGAVQSSLGTIQNWLPGAKDTFWGGLINDRASDKCGEQTLQHPQEAPCCRVSSPPDSLCAGPDLVSAVAPFTQAAALGKDDAGPTATTCSQGGAMGLATVRDEQELGEIFHPMTAEEQAQLAASQPGPKVSTADQSSYFVRLGDLSPGFRQRAFEHALSHLQHSQFQARGALAQLEDSFRLMEKDKQAPEGQQPPNLGLSSGGEKASTHEVPDAGTLSRVCGLIQQLHVAYSNLASGLQGLPAELQQRVRRARHSLCELYSLMSSASSISELPAERLAQSRGGVGQAWQGLEQLLESVQHSPPLSWLVGPFALQPGGQQL</sequence>
<dbReference type="InterPro" id="IPR004279">
    <property type="entry name" value="Perilipin"/>
</dbReference>
<keyword evidence="10" id="KW-0472">Membrane</keyword>
<dbReference type="GO" id="GO:0005886">
    <property type="term" value="C:plasma membrane"/>
    <property type="evidence" value="ECO:0007669"/>
    <property type="project" value="UniProtKB-SubCell"/>
</dbReference>
<dbReference type="PANTHER" id="PTHR47538:SF1">
    <property type="entry name" value="PERILIPIN-4"/>
    <property type="match status" value="1"/>
</dbReference>
<dbReference type="Proteomes" id="UP000585614">
    <property type="component" value="Unassembled WGS sequence"/>
</dbReference>
<dbReference type="GO" id="GO:0005811">
    <property type="term" value="C:lipid droplet"/>
    <property type="evidence" value="ECO:0007669"/>
    <property type="project" value="UniProtKB-SubCell"/>
</dbReference>
<dbReference type="PANTHER" id="PTHR47538">
    <property type="entry name" value="PERILIPIN 4"/>
    <property type="match status" value="1"/>
</dbReference>
<keyword evidence="6" id="KW-0963">Cytoplasm</keyword>
<evidence type="ECO:0000256" key="3">
    <source>
        <dbReference type="ARBA" id="ARBA00004502"/>
    </source>
</evidence>
<evidence type="ECO:0000256" key="9">
    <source>
        <dbReference type="ARBA" id="ARBA00022737"/>
    </source>
</evidence>
<reference evidence="15 16" key="1">
    <citation type="journal article" date="2020" name="Nature">
        <title>Six reference-quality genomes reveal evolution of bat adaptations.</title>
        <authorList>
            <person name="Jebb D."/>
            <person name="Huang Z."/>
            <person name="Pippel M."/>
            <person name="Hughes G.M."/>
            <person name="Lavrichenko K."/>
            <person name="Devanna P."/>
            <person name="Winkler S."/>
            <person name="Jermiin L.S."/>
            <person name="Skirmuntt E.C."/>
            <person name="Katzourakis A."/>
            <person name="Burkitt-Gray L."/>
            <person name="Ray D.A."/>
            <person name="Sullivan K.A.M."/>
            <person name="Roscito J.G."/>
            <person name="Kirilenko B.M."/>
            <person name="Davalos L.M."/>
            <person name="Corthals A.P."/>
            <person name="Power M.L."/>
            <person name="Jones G."/>
            <person name="Ransome R.D."/>
            <person name="Dechmann D.K.N."/>
            <person name="Locatelli A.G."/>
            <person name="Puechmaille S.J."/>
            <person name="Fedrigo O."/>
            <person name="Jarvis E.D."/>
            <person name="Hiller M."/>
            <person name="Vernes S.C."/>
            <person name="Myers E.W."/>
            <person name="Teeling E.C."/>
        </authorList>
    </citation>
    <scope>NUCLEOTIDE SEQUENCE [LARGE SCALE GENOMIC DNA]</scope>
    <source>
        <strain evidence="15">MRhiFer1</strain>
        <tissue evidence="15">Lung</tissue>
    </source>
</reference>
<dbReference type="GO" id="GO:0005737">
    <property type="term" value="C:cytoplasm"/>
    <property type="evidence" value="ECO:0007669"/>
    <property type="project" value="UniProtKB-SubCell"/>
</dbReference>
<keyword evidence="7" id="KW-0597">Phosphoprotein</keyword>
<evidence type="ECO:0000256" key="4">
    <source>
        <dbReference type="ARBA" id="ARBA00006311"/>
    </source>
</evidence>
<keyword evidence="9" id="KW-0677">Repeat</keyword>
<dbReference type="SUPFAM" id="SSF109775">
    <property type="entry name" value="Mannose-6-phosphate receptor binding protein 1 (Tip47), C-terminal domain"/>
    <property type="match status" value="1"/>
</dbReference>
<evidence type="ECO:0000256" key="7">
    <source>
        <dbReference type="ARBA" id="ARBA00022553"/>
    </source>
</evidence>
<comment type="caution">
    <text evidence="15">The sequence shown here is derived from an EMBL/GenBank/DDBJ whole genome shotgun (WGS) entry which is preliminary data.</text>
</comment>
<dbReference type="EMBL" id="JACAGC010000017">
    <property type="protein sequence ID" value="KAF6306898.1"/>
    <property type="molecule type" value="Genomic_DNA"/>
</dbReference>
<proteinExistence type="inferred from homology"/>
<evidence type="ECO:0000256" key="8">
    <source>
        <dbReference type="ARBA" id="ARBA00022677"/>
    </source>
</evidence>
<evidence type="ECO:0000256" key="5">
    <source>
        <dbReference type="ARBA" id="ARBA00022475"/>
    </source>
</evidence>
<evidence type="ECO:0000313" key="16">
    <source>
        <dbReference type="Proteomes" id="UP000585614"/>
    </source>
</evidence>
<gene>
    <name evidence="15" type="ORF">mRhiFer1_013178</name>
</gene>
<evidence type="ECO:0000256" key="2">
    <source>
        <dbReference type="ARBA" id="ARBA00004496"/>
    </source>
</evidence>
<evidence type="ECO:0000256" key="10">
    <source>
        <dbReference type="ARBA" id="ARBA00023136"/>
    </source>
</evidence>
<evidence type="ECO:0000256" key="6">
    <source>
        <dbReference type="ARBA" id="ARBA00022490"/>
    </source>
</evidence>
<evidence type="ECO:0000256" key="12">
    <source>
        <dbReference type="ARBA" id="ARBA00071187"/>
    </source>
</evidence>
<comment type="similarity">
    <text evidence="4">Belongs to the perilipin family.</text>
</comment>
<keyword evidence="8" id="KW-0551">Lipid droplet</keyword>
<dbReference type="Gene3D" id="1.20.120.340">
    <property type="entry name" value="Flagellar protein FliS"/>
    <property type="match status" value="1"/>
</dbReference>
<dbReference type="FunFam" id="1.20.120.340:FF:000007">
    <property type="entry name" value="Perilipin 4"/>
    <property type="match status" value="1"/>
</dbReference>
<comment type="subcellular location">
    <subcellularLocation>
        <location evidence="1">Cell membrane</location>
    </subcellularLocation>
    <subcellularLocation>
        <location evidence="2">Cytoplasm</location>
    </subcellularLocation>
    <subcellularLocation>
        <location evidence="3">Lipid droplet</location>
    </subcellularLocation>
</comment>
<comment type="function">
    <text evidence="11">May play a role in triacylglycerol packaging into adipocytes. May function as a coat protein involved in the biogenesis of lipid droplets.</text>
</comment>
<evidence type="ECO:0000256" key="14">
    <source>
        <dbReference type="SAM" id="MobiDB-lite"/>
    </source>
</evidence>
<keyword evidence="5" id="KW-1003">Cell membrane</keyword>